<dbReference type="InterPro" id="IPR031176">
    <property type="entry name" value="ELL/occludin"/>
</dbReference>
<keyword evidence="9" id="KW-0251">Elongation factor</keyword>
<dbReference type="PANTHER" id="PTHR23288">
    <property type="entry name" value="OCCLUDIN AND RNA POLYMERASE II ELONGATION FACTOR ELL"/>
    <property type="match status" value="1"/>
</dbReference>
<dbReference type="InterPro" id="IPR010844">
    <property type="entry name" value="Occludin_ELL"/>
</dbReference>
<feature type="compositionally biased region" description="Polar residues" evidence="7">
    <location>
        <begin position="391"/>
        <end position="405"/>
    </location>
</feature>
<keyword evidence="9" id="KW-0648">Protein biosynthesis</keyword>
<dbReference type="InterPro" id="IPR036390">
    <property type="entry name" value="WH_DNA-bd_sf"/>
</dbReference>
<feature type="compositionally biased region" description="Basic residues" evidence="7">
    <location>
        <begin position="339"/>
        <end position="348"/>
    </location>
</feature>
<evidence type="ECO:0000256" key="7">
    <source>
        <dbReference type="SAM" id="MobiDB-lite"/>
    </source>
</evidence>
<evidence type="ECO:0000256" key="5">
    <source>
        <dbReference type="ARBA" id="ARBA00023242"/>
    </source>
</evidence>
<dbReference type="SUPFAM" id="SSF46785">
    <property type="entry name" value="Winged helix' DNA-binding domain"/>
    <property type="match status" value="1"/>
</dbReference>
<dbReference type="PANTHER" id="PTHR23288:SF17">
    <property type="entry name" value="RNA POLYMERASE II ELONGATION FACTOR ELL"/>
    <property type="match status" value="1"/>
</dbReference>
<feature type="compositionally biased region" description="Low complexity" evidence="7">
    <location>
        <begin position="357"/>
        <end position="390"/>
    </location>
</feature>
<dbReference type="OrthoDB" id="6284217at2759"/>
<evidence type="ECO:0000256" key="6">
    <source>
        <dbReference type="PROSITE-ProRule" id="PRU01324"/>
    </source>
</evidence>
<feature type="compositionally biased region" description="Polar residues" evidence="7">
    <location>
        <begin position="137"/>
        <end position="147"/>
    </location>
</feature>
<dbReference type="EMBL" id="MRZV01001055">
    <property type="protein sequence ID" value="PIK41083.1"/>
    <property type="molecule type" value="Genomic_DNA"/>
</dbReference>
<dbReference type="GO" id="GO:0032968">
    <property type="term" value="P:positive regulation of transcription elongation by RNA polymerase II"/>
    <property type="evidence" value="ECO:0007669"/>
    <property type="project" value="TreeGrafter"/>
</dbReference>
<dbReference type="GO" id="GO:0042795">
    <property type="term" value="P:snRNA transcription by RNA polymerase II"/>
    <property type="evidence" value="ECO:0007669"/>
    <property type="project" value="TreeGrafter"/>
</dbReference>
<keyword evidence="4" id="KW-0804">Transcription</keyword>
<keyword evidence="5" id="KW-0539">Nucleus</keyword>
<name>A0A2G8JZB4_STIJA</name>
<evidence type="ECO:0000256" key="2">
    <source>
        <dbReference type="ARBA" id="ARBA00009171"/>
    </source>
</evidence>
<dbReference type="Gene3D" id="6.10.140.340">
    <property type="match status" value="1"/>
</dbReference>
<dbReference type="STRING" id="307972.A0A2G8JZB4"/>
<evidence type="ECO:0000256" key="4">
    <source>
        <dbReference type="ARBA" id="ARBA00023163"/>
    </source>
</evidence>
<evidence type="ECO:0000256" key="3">
    <source>
        <dbReference type="ARBA" id="ARBA00023015"/>
    </source>
</evidence>
<dbReference type="InterPro" id="IPR042065">
    <property type="entry name" value="E3_ELL-like"/>
</dbReference>
<dbReference type="Pfam" id="PF10390">
    <property type="entry name" value="ELL"/>
    <property type="match status" value="1"/>
</dbReference>
<feature type="compositionally biased region" description="Polar residues" evidence="7">
    <location>
        <begin position="187"/>
        <end position="201"/>
    </location>
</feature>
<dbReference type="InterPro" id="IPR019464">
    <property type="entry name" value="ELL_N"/>
</dbReference>
<dbReference type="GO" id="GO:0003746">
    <property type="term" value="F:translation elongation factor activity"/>
    <property type="evidence" value="ECO:0007669"/>
    <property type="project" value="UniProtKB-KW"/>
</dbReference>
<dbReference type="GO" id="GO:0008023">
    <property type="term" value="C:transcription elongation factor complex"/>
    <property type="evidence" value="ECO:0007669"/>
    <property type="project" value="InterPro"/>
</dbReference>
<dbReference type="Gene3D" id="1.10.10.2670">
    <property type="entry name" value="E3 ubiquitin-protein ligase"/>
    <property type="match status" value="1"/>
</dbReference>
<comment type="similarity">
    <text evidence="2 6">Belongs to the ELL/occludin family.</text>
</comment>
<feature type="region of interest" description="Disordered" evidence="7">
    <location>
        <begin position="102"/>
        <end position="209"/>
    </location>
</feature>
<protein>
    <submittedName>
        <fullName evidence="9">Putative RNA polymerase II elongation factor Ell</fullName>
    </submittedName>
</protein>
<feature type="compositionally biased region" description="Polar residues" evidence="7">
    <location>
        <begin position="431"/>
        <end position="443"/>
    </location>
</feature>
<evidence type="ECO:0000256" key="1">
    <source>
        <dbReference type="ARBA" id="ARBA00004123"/>
    </source>
</evidence>
<dbReference type="Pfam" id="PF07303">
    <property type="entry name" value="Occludin_ELL"/>
    <property type="match status" value="1"/>
</dbReference>
<dbReference type="GO" id="GO:0006368">
    <property type="term" value="P:transcription elongation by RNA polymerase II"/>
    <property type="evidence" value="ECO:0007669"/>
    <property type="project" value="InterPro"/>
</dbReference>
<keyword evidence="3" id="KW-0805">Transcription regulation</keyword>
<feature type="compositionally biased region" description="Low complexity" evidence="7">
    <location>
        <begin position="152"/>
        <end position="177"/>
    </location>
</feature>
<comment type="subcellular location">
    <subcellularLocation>
        <location evidence="1">Nucleus</location>
    </subcellularLocation>
</comment>
<dbReference type="SUPFAM" id="SSF144292">
    <property type="entry name" value="occludin/ELL-like"/>
    <property type="match status" value="1"/>
</dbReference>
<evidence type="ECO:0000259" key="8">
    <source>
        <dbReference type="PROSITE" id="PS51980"/>
    </source>
</evidence>
<evidence type="ECO:0000313" key="9">
    <source>
        <dbReference type="EMBL" id="PIK41083.1"/>
    </source>
</evidence>
<gene>
    <name evidence="9" type="ORF">BSL78_22070</name>
</gene>
<dbReference type="Proteomes" id="UP000230750">
    <property type="component" value="Unassembled WGS sequence"/>
</dbReference>
<feature type="domain" description="OCEL" evidence="8">
    <location>
        <begin position="444"/>
        <end position="554"/>
    </location>
</feature>
<dbReference type="PROSITE" id="PS51980">
    <property type="entry name" value="OCEL"/>
    <property type="match status" value="1"/>
</dbReference>
<feature type="region of interest" description="Disordered" evidence="7">
    <location>
        <begin position="329"/>
        <end position="447"/>
    </location>
</feature>
<accession>A0A2G8JZB4</accession>
<reference evidence="9 10" key="1">
    <citation type="journal article" date="2017" name="PLoS Biol.">
        <title>The sea cucumber genome provides insights into morphological evolution and visceral regeneration.</title>
        <authorList>
            <person name="Zhang X."/>
            <person name="Sun L."/>
            <person name="Yuan J."/>
            <person name="Sun Y."/>
            <person name="Gao Y."/>
            <person name="Zhang L."/>
            <person name="Li S."/>
            <person name="Dai H."/>
            <person name="Hamel J.F."/>
            <person name="Liu C."/>
            <person name="Yu Y."/>
            <person name="Liu S."/>
            <person name="Lin W."/>
            <person name="Guo K."/>
            <person name="Jin S."/>
            <person name="Xu P."/>
            <person name="Storey K.B."/>
            <person name="Huan P."/>
            <person name="Zhang T."/>
            <person name="Zhou Y."/>
            <person name="Zhang J."/>
            <person name="Lin C."/>
            <person name="Li X."/>
            <person name="Xing L."/>
            <person name="Huo D."/>
            <person name="Sun M."/>
            <person name="Wang L."/>
            <person name="Mercier A."/>
            <person name="Li F."/>
            <person name="Yang H."/>
            <person name="Xiang J."/>
        </authorList>
    </citation>
    <scope>NUCLEOTIDE SEQUENCE [LARGE SCALE GENOMIC DNA]</scope>
    <source>
        <strain evidence="9">Shaxun</strain>
        <tissue evidence="9">Muscle</tissue>
    </source>
</reference>
<keyword evidence="10" id="KW-1185">Reference proteome</keyword>
<feature type="compositionally biased region" description="Polar residues" evidence="7">
    <location>
        <begin position="105"/>
        <end position="115"/>
    </location>
</feature>
<organism evidence="9 10">
    <name type="scientific">Stichopus japonicus</name>
    <name type="common">Sea cucumber</name>
    <dbReference type="NCBI Taxonomy" id="307972"/>
    <lineage>
        <taxon>Eukaryota</taxon>
        <taxon>Metazoa</taxon>
        <taxon>Echinodermata</taxon>
        <taxon>Eleutherozoa</taxon>
        <taxon>Echinozoa</taxon>
        <taxon>Holothuroidea</taxon>
        <taxon>Aspidochirotacea</taxon>
        <taxon>Aspidochirotida</taxon>
        <taxon>Stichopodidae</taxon>
        <taxon>Apostichopus</taxon>
    </lineage>
</organism>
<sequence>MQFCKAYCSKRPTIHFNGNCGAITVPRYDETSKRTKRHEYKFTVQPIQAPEKSSLECIQQFRNKRGSEQLDSIGAMQTKISIHATDEVYKTTQERMKLADENMKRVSTQEVSQVNLKPGRKVKINSQTSYAKKVMSAPTSGPMPSSVPSAPPRTASSLTSSSSQLTKPRAIPPKSSAKPPPPPSSITNSFKPTQTKPSVPSQPARKSAVYNKPCRERIIHLLALKPYKKPEIVVRLITDGISEKEKLKIPVALKEVGSMMKDNTYVLNKNLYTQVREDWPLYSDEDRKTLRKRIEQLRTKESPIRPQSSPSPVKVEIDANTVKRKRIILPEEKDYTAPKKARIAHNRSHQPSEGKISPAQSNSSQPPTPQSGSYQPSVSSPSISTTKYSPDSSNSNDVVTPSTKTIPKRAGEAASYDDPYSAPAVKKDHQGTPSPAGQVSSSAPEYITEFPPITTKDQRIRYKKQFYKEYPEYEKISKDIMRVTEVFTDLKNRLANAKIGSAEHEQIEEKILAENKKVQEQRADFKTMSTRYKYLHEKLSYVKKMIANYDKENCH</sequence>
<dbReference type="AlphaFoldDB" id="A0A2G8JZB4"/>
<dbReference type="GO" id="GO:0000987">
    <property type="term" value="F:cis-regulatory region sequence-specific DNA binding"/>
    <property type="evidence" value="ECO:0007669"/>
    <property type="project" value="TreeGrafter"/>
</dbReference>
<proteinExistence type="inferred from homology"/>
<evidence type="ECO:0000313" key="10">
    <source>
        <dbReference type="Proteomes" id="UP000230750"/>
    </source>
</evidence>
<comment type="caution">
    <text evidence="9">The sequence shown here is derived from an EMBL/GenBank/DDBJ whole genome shotgun (WGS) entry which is preliminary data.</text>
</comment>